<gene>
    <name evidence="2" type="ORF">Vbra_9244</name>
</gene>
<evidence type="ECO:0000313" key="3">
    <source>
        <dbReference type="Proteomes" id="UP000041254"/>
    </source>
</evidence>
<reference evidence="2 3" key="1">
    <citation type="submission" date="2014-11" db="EMBL/GenBank/DDBJ databases">
        <authorList>
            <person name="Zhu J."/>
            <person name="Qi W."/>
            <person name="Song R."/>
        </authorList>
    </citation>
    <scope>NUCLEOTIDE SEQUENCE [LARGE SCALE GENOMIC DNA]</scope>
</reference>
<dbReference type="Proteomes" id="UP000041254">
    <property type="component" value="Unassembled WGS sequence"/>
</dbReference>
<feature type="compositionally biased region" description="Basic and acidic residues" evidence="1">
    <location>
        <begin position="102"/>
        <end position="111"/>
    </location>
</feature>
<dbReference type="AlphaFoldDB" id="A0A0G4FJG1"/>
<dbReference type="InParanoid" id="A0A0G4FJG1"/>
<keyword evidence="3" id="KW-1185">Reference proteome</keyword>
<evidence type="ECO:0000256" key="1">
    <source>
        <dbReference type="SAM" id="MobiDB-lite"/>
    </source>
</evidence>
<evidence type="ECO:0000313" key="2">
    <source>
        <dbReference type="EMBL" id="CEM13243.1"/>
    </source>
</evidence>
<feature type="compositionally biased region" description="Basic and acidic residues" evidence="1">
    <location>
        <begin position="124"/>
        <end position="135"/>
    </location>
</feature>
<protein>
    <submittedName>
        <fullName evidence="2">Uncharacterized protein</fullName>
    </submittedName>
</protein>
<dbReference type="EMBL" id="CDMY01000446">
    <property type="protein sequence ID" value="CEM13243.1"/>
    <property type="molecule type" value="Genomic_DNA"/>
</dbReference>
<sequence length="144" mass="16198">MFALDWIWGGANMLNNIRNRGVKETENEKKLRQLQAKEGSGSCADGMARRSTAMAEGMITYAPLGHIENSYFYKFMGRNSTMRAEGNAVVETYEKAKDYIDHHKGDYKPGREGSMLNHFPKRKGSQEDVSRKGSQEEVSNMPAA</sequence>
<dbReference type="VEuPathDB" id="CryptoDB:Vbra_9244"/>
<name>A0A0G4FJG1_VITBC</name>
<feature type="region of interest" description="Disordered" evidence="1">
    <location>
        <begin position="102"/>
        <end position="144"/>
    </location>
</feature>
<organism evidence="2 3">
    <name type="scientific">Vitrella brassicaformis (strain CCMP3155)</name>
    <dbReference type="NCBI Taxonomy" id="1169540"/>
    <lineage>
        <taxon>Eukaryota</taxon>
        <taxon>Sar</taxon>
        <taxon>Alveolata</taxon>
        <taxon>Colpodellida</taxon>
        <taxon>Vitrellaceae</taxon>
        <taxon>Vitrella</taxon>
    </lineage>
</organism>
<accession>A0A0G4FJG1</accession>
<proteinExistence type="predicted"/>